<organism evidence="1 2">
    <name type="scientific">Nocardiopsis aegyptia</name>
    <dbReference type="NCBI Taxonomy" id="220378"/>
    <lineage>
        <taxon>Bacteria</taxon>
        <taxon>Bacillati</taxon>
        <taxon>Actinomycetota</taxon>
        <taxon>Actinomycetes</taxon>
        <taxon>Streptosporangiales</taxon>
        <taxon>Nocardiopsidaceae</taxon>
        <taxon>Nocardiopsis</taxon>
    </lineage>
</organism>
<sequence length="71" mass="7519">MARIVCVHGIAQQFEGANTLLSEWHPALADGVERAGTEIAAEDVAMAFYGDLFRPEGHRSASVPPVGCSAH</sequence>
<name>A0A7Z0EQV4_9ACTN</name>
<evidence type="ECO:0000313" key="2">
    <source>
        <dbReference type="Proteomes" id="UP000572051"/>
    </source>
</evidence>
<proteinExistence type="predicted"/>
<dbReference type="EMBL" id="JACCFS010000001">
    <property type="protein sequence ID" value="NYJ36607.1"/>
    <property type="molecule type" value="Genomic_DNA"/>
</dbReference>
<dbReference type="Proteomes" id="UP000572051">
    <property type="component" value="Unassembled WGS sequence"/>
</dbReference>
<gene>
    <name evidence="1" type="ORF">HNR10_004488</name>
</gene>
<protein>
    <submittedName>
        <fullName evidence="1">Uncharacterized protein</fullName>
    </submittedName>
</protein>
<accession>A0A7Z0EQV4</accession>
<evidence type="ECO:0000313" key="1">
    <source>
        <dbReference type="EMBL" id="NYJ36607.1"/>
    </source>
</evidence>
<comment type="caution">
    <text evidence="1">The sequence shown here is derived from an EMBL/GenBank/DDBJ whole genome shotgun (WGS) entry which is preliminary data.</text>
</comment>
<keyword evidence="2" id="KW-1185">Reference proteome</keyword>
<reference evidence="1 2" key="1">
    <citation type="submission" date="2020-07" db="EMBL/GenBank/DDBJ databases">
        <title>Sequencing the genomes of 1000 actinobacteria strains.</title>
        <authorList>
            <person name="Klenk H.-P."/>
        </authorList>
    </citation>
    <scope>NUCLEOTIDE SEQUENCE [LARGE SCALE GENOMIC DNA]</scope>
    <source>
        <strain evidence="1 2">DSM 44442</strain>
    </source>
</reference>
<dbReference type="AlphaFoldDB" id="A0A7Z0EQV4"/>
<dbReference type="RefSeq" id="WP_246406369.1">
    <property type="nucleotide sequence ID" value="NZ_JACCFS010000001.1"/>
</dbReference>